<gene>
    <name evidence="2" type="ORF">ACFSW5_11305</name>
</gene>
<dbReference type="InterPro" id="IPR015943">
    <property type="entry name" value="WD40/YVTN_repeat-like_dom_sf"/>
</dbReference>
<protein>
    <submittedName>
        <fullName evidence="2">PQQ-binding-like beta-propeller repeat protein</fullName>
    </submittedName>
</protein>
<organism evidence="2 3">
    <name type="scientific">Paenibacillus thailandensis</name>
    <dbReference type="NCBI Taxonomy" id="393250"/>
    <lineage>
        <taxon>Bacteria</taxon>
        <taxon>Bacillati</taxon>
        <taxon>Bacillota</taxon>
        <taxon>Bacilli</taxon>
        <taxon>Bacillales</taxon>
        <taxon>Paenibacillaceae</taxon>
        <taxon>Paenibacillus</taxon>
    </lineage>
</organism>
<dbReference type="SUPFAM" id="SSF50998">
    <property type="entry name" value="Quinoprotein alcohol dehydrogenase-like"/>
    <property type="match status" value="2"/>
</dbReference>
<dbReference type="RefSeq" id="WP_379272805.1">
    <property type="nucleotide sequence ID" value="NZ_JBHUGT010000045.1"/>
</dbReference>
<dbReference type="PANTHER" id="PTHR34512:SF30">
    <property type="entry name" value="OUTER MEMBRANE PROTEIN ASSEMBLY FACTOR BAMB"/>
    <property type="match status" value="1"/>
</dbReference>
<comment type="caution">
    <text evidence="2">The sequence shown here is derived from an EMBL/GenBank/DDBJ whole genome shotgun (WGS) entry which is preliminary data.</text>
</comment>
<evidence type="ECO:0000259" key="1">
    <source>
        <dbReference type="Pfam" id="PF13360"/>
    </source>
</evidence>
<evidence type="ECO:0000313" key="2">
    <source>
        <dbReference type="EMBL" id="MFD2660833.1"/>
    </source>
</evidence>
<sequence length="461" mass="50804">MSRAEKSIRRPLFQRIMASIAAGVLTIQGAAAVLPSKAFAESPDLSVNWYSGYVITVPELKPVWTAQADSHRDMIDAFDSHRVVAEDGKVFAFDGAKLIAIDASTGKRLWTYGKNLMPYVVYHNGTVYGLTGERQPFALNAKTGQKRWESATSTLIDARLRTEALVPTNDTLYAIYGSTTFAFDIATGKLRWTADEPLAEGNGTAYLEEADGVVLRTYYVQGALTSIQLNAYDKKTGKKLWGEFGQGEALRIQDGLVYSINYYSPMLVEYQSTPDRSLIVNAYNLRTGALKGTREYTWKMAGEPPYEWGQRFAFMSGGKLYIQQADRVAEYDFDAYKAGAEPLRTFNGPSGHNSVLLNIVQDRLIYQDLTTGELEGVKLANGQRIGWMGDAPVAQIDVYGNGMYRAQRNGTLLGIDMLTTKPVFKVKTGADWHGATLKTGDMLVIQAEGKLLGVKVPASLQ</sequence>
<feature type="domain" description="Pyrrolo-quinoline quinone repeat" evidence="1">
    <location>
        <begin position="63"/>
        <end position="204"/>
    </location>
</feature>
<dbReference type="InterPro" id="IPR002372">
    <property type="entry name" value="PQQ_rpt_dom"/>
</dbReference>
<dbReference type="Gene3D" id="2.130.10.10">
    <property type="entry name" value="YVTN repeat-like/Quinoprotein amine dehydrogenase"/>
    <property type="match status" value="1"/>
</dbReference>
<dbReference type="PANTHER" id="PTHR34512">
    <property type="entry name" value="CELL SURFACE PROTEIN"/>
    <property type="match status" value="1"/>
</dbReference>
<keyword evidence="3" id="KW-1185">Reference proteome</keyword>
<evidence type="ECO:0000313" key="3">
    <source>
        <dbReference type="Proteomes" id="UP001597493"/>
    </source>
</evidence>
<accession>A0ABW5QYL1</accession>
<dbReference type="EMBL" id="JBHUMY010000011">
    <property type="protein sequence ID" value="MFD2660833.1"/>
    <property type="molecule type" value="Genomic_DNA"/>
</dbReference>
<dbReference type="SMART" id="SM00564">
    <property type="entry name" value="PQQ"/>
    <property type="match status" value="3"/>
</dbReference>
<reference evidence="3" key="1">
    <citation type="journal article" date="2019" name="Int. J. Syst. Evol. Microbiol.">
        <title>The Global Catalogue of Microorganisms (GCM) 10K type strain sequencing project: providing services to taxonomists for standard genome sequencing and annotation.</title>
        <authorList>
            <consortium name="The Broad Institute Genomics Platform"/>
            <consortium name="The Broad Institute Genome Sequencing Center for Infectious Disease"/>
            <person name="Wu L."/>
            <person name="Ma J."/>
        </authorList>
    </citation>
    <scope>NUCLEOTIDE SEQUENCE [LARGE SCALE GENOMIC DNA]</scope>
    <source>
        <strain evidence="3">TISTR 1827</strain>
    </source>
</reference>
<dbReference type="Pfam" id="PF13360">
    <property type="entry name" value="PQQ_2"/>
    <property type="match status" value="1"/>
</dbReference>
<name>A0ABW5QYL1_9BACL</name>
<proteinExistence type="predicted"/>
<dbReference type="InterPro" id="IPR011047">
    <property type="entry name" value="Quinoprotein_ADH-like_sf"/>
</dbReference>
<dbReference type="Proteomes" id="UP001597493">
    <property type="component" value="Unassembled WGS sequence"/>
</dbReference>
<dbReference type="InterPro" id="IPR018391">
    <property type="entry name" value="PQQ_b-propeller_rpt"/>
</dbReference>